<keyword evidence="13" id="KW-1185">Reference proteome</keyword>
<dbReference type="EMBL" id="MDYQ01000448">
    <property type="protein sequence ID" value="PRP74665.1"/>
    <property type="molecule type" value="Genomic_DNA"/>
</dbReference>
<comment type="similarity">
    <text evidence="11">Belongs to the acireductone dioxygenase (ARD) family.</text>
</comment>
<dbReference type="GO" id="GO:0005506">
    <property type="term" value="F:iron ion binding"/>
    <property type="evidence" value="ECO:0007669"/>
    <property type="project" value="UniProtKB-UniRule"/>
</dbReference>
<keyword evidence="3 11" id="KW-0533">Nickel</keyword>
<evidence type="ECO:0000256" key="3">
    <source>
        <dbReference type="ARBA" id="ARBA00022596"/>
    </source>
</evidence>
<comment type="function">
    <text evidence="11">Catalyzes 2 different reactions between oxygen and the acireductone 1,2-dihydroxy-3-keto-5-methylthiopentene (DHK-MTPene) depending upon the metal bound in the active site. Fe-containing acireductone dioxygenase (Fe-ARD) produces formate and 2-keto-4-methylthiobutyrate (KMTB), the alpha-ketoacid precursor of methionine in the methionine recycle pathway. Ni-containing acireductone dioxygenase (Ni-ARD) produces methylthiopropionate, carbon monoxide and formate, and does not lie on the methionine recycle pathway.</text>
</comment>
<dbReference type="AlphaFoldDB" id="A0A2P6MSI8"/>
<evidence type="ECO:0000256" key="1">
    <source>
        <dbReference type="ARBA" id="ARBA00000428"/>
    </source>
</evidence>
<evidence type="ECO:0000256" key="10">
    <source>
        <dbReference type="ARBA" id="ARBA00023242"/>
    </source>
</evidence>
<dbReference type="EC" id="1.13.11.54" evidence="11"/>
<keyword evidence="9 11" id="KW-0486">Methionine biosynthesis</keyword>
<dbReference type="InterPro" id="IPR004313">
    <property type="entry name" value="ARD"/>
</dbReference>
<comment type="subcellular location">
    <subcellularLocation>
        <location evidence="11">Cytoplasm</location>
    </subcellularLocation>
    <subcellularLocation>
        <location evidence="11">Nucleus</location>
    </subcellularLocation>
</comment>
<keyword evidence="8 11" id="KW-0408">Iron</keyword>
<proteinExistence type="inferred from homology"/>
<dbReference type="HAMAP" id="MF_03154">
    <property type="entry name" value="Salvage_MtnD_euk"/>
    <property type="match status" value="1"/>
</dbReference>
<keyword evidence="4 11" id="KW-0028">Amino-acid biosynthesis</keyword>
<keyword evidence="6 11" id="KW-0223">Dioxygenase</keyword>
<dbReference type="STRING" id="1890364.A0A2P6MSI8"/>
<comment type="catalytic activity">
    <reaction evidence="1 11">
        <text>1,2-dihydroxy-5-(methylsulfanyl)pent-1-en-3-one + O2 = 4-methylsulfanyl-2-oxobutanoate + formate + 2 H(+)</text>
        <dbReference type="Rhea" id="RHEA:24504"/>
        <dbReference type="ChEBI" id="CHEBI:15378"/>
        <dbReference type="ChEBI" id="CHEBI:15379"/>
        <dbReference type="ChEBI" id="CHEBI:15740"/>
        <dbReference type="ChEBI" id="CHEBI:16723"/>
        <dbReference type="ChEBI" id="CHEBI:49252"/>
        <dbReference type="EC" id="1.13.11.54"/>
    </reaction>
</comment>
<gene>
    <name evidence="12" type="ORF">PROFUN_03587</name>
</gene>
<feature type="binding site" evidence="11">
    <location>
        <position position="74"/>
    </location>
    <ligand>
        <name>Ni(2+)</name>
        <dbReference type="ChEBI" id="CHEBI:49786"/>
        <note>for nickel-dependent acireductone dioxygenase activity</note>
    </ligand>
</feature>
<keyword evidence="10 11" id="KW-0539">Nucleus</keyword>
<feature type="binding site" evidence="11">
    <location>
        <position position="78"/>
    </location>
    <ligand>
        <name>Fe(2+)</name>
        <dbReference type="ChEBI" id="CHEBI:29033"/>
        <note>for iron-dependent acireductone dioxygenase activity</note>
    </ligand>
</feature>
<dbReference type="FunCoup" id="A0A2P6MSI8">
    <property type="interactions" value="306"/>
</dbReference>
<dbReference type="FunFam" id="2.60.120.10:FF:000099">
    <property type="entry name" value="1,2-dihydroxy-3-keto-5-methylthiopentene dioxygenase"/>
    <property type="match status" value="1"/>
</dbReference>
<evidence type="ECO:0000256" key="2">
    <source>
        <dbReference type="ARBA" id="ARBA00022490"/>
    </source>
</evidence>
<dbReference type="UniPathway" id="UPA00904">
    <property type="reaction ID" value="UER00878"/>
</dbReference>
<feature type="binding site" evidence="11">
    <location>
        <position position="74"/>
    </location>
    <ligand>
        <name>Fe(2+)</name>
        <dbReference type="ChEBI" id="CHEBI:29033"/>
        <note>for iron-dependent acireductone dioxygenase activity</note>
    </ligand>
</feature>
<dbReference type="GO" id="GO:0016151">
    <property type="term" value="F:nickel cation binding"/>
    <property type="evidence" value="ECO:0007669"/>
    <property type="project" value="UniProtKB-UniRule"/>
</dbReference>
<dbReference type="PANTHER" id="PTHR23418:SF0">
    <property type="entry name" value="ACIREDUCTONE DIOXYGENASE"/>
    <property type="match status" value="1"/>
</dbReference>
<name>A0A2P6MSI8_9EUKA</name>
<comment type="pathway">
    <text evidence="11">Amino-acid biosynthesis; L-methionine biosynthesis via salvage pathway; L-methionine from S-methyl-5-thio-alpha-D-ribose 1-phosphate: step 5/6.</text>
</comment>
<keyword evidence="5 11" id="KW-0479">Metal-binding</keyword>
<reference evidence="12 13" key="1">
    <citation type="journal article" date="2018" name="Genome Biol. Evol.">
        <title>Multiple Roots of Fruiting Body Formation in Amoebozoa.</title>
        <authorList>
            <person name="Hillmann F."/>
            <person name="Forbes G."/>
            <person name="Novohradska S."/>
            <person name="Ferling I."/>
            <person name="Riege K."/>
            <person name="Groth M."/>
            <person name="Westermann M."/>
            <person name="Marz M."/>
            <person name="Spaller T."/>
            <person name="Winckler T."/>
            <person name="Schaap P."/>
            <person name="Glockner G."/>
        </authorList>
    </citation>
    <scope>NUCLEOTIDE SEQUENCE [LARGE SCALE GENOMIC DNA]</scope>
    <source>
        <strain evidence="12 13">Jena</strain>
    </source>
</reference>
<keyword evidence="7 11" id="KW-0560">Oxidoreductase</keyword>
<dbReference type="OrthoDB" id="1867259at2759"/>
<accession>A0A2P6MSI8</accession>
<feature type="binding site" evidence="11">
    <location>
        <position position="72"/>
    </location>
    <ligand>
        <name>Fe(2+)</name>
        <dbReference type="ChEBI" id="CHEBI:29033"/>
        <note>for iron-dependent acireductone dioxygenase activity</note>
    </ligand>
</feature>
<dbReference type="Pfam" id="PF03079">
    <property type="entry name" value="ARD"/>
    <property type="match status" value="1"/>
</dbReference>
<protein>
    <recommendedName>
        <fullName evidence="11">Acireductone dioxygenase</fullName>
    </recommendedName>
    <alternativeName>
        <fullName evidence="11">Acireductone dioxygenase (Fe(2+)-requiring)</fullName>
        <shortName evidence="11">ARD'</shortName>
        <shortName evidence="11">Fe-ARD</shortName>
        <ecNumber evidence="11">1.13.11.54</ecNumber>
    </alternativeName>
    <alternativeName>
        <fullName evidence="11">Acireductone dioxygenase (Ni(2+)-requiring)</fullName>
        <shortName evidence="11">ARD</shortName>
        <shortName evidence="11">Ni-ARD</shortName>
        <ecNumber evidence="11">1.13.11.53</ecNumber>
    </alternativeName>
</protein>
<evidence type="ECO:0000256" key="7">
    <source>
        <dbReference type="ARBA" id="ARBA00023002"/>
    </source>
</evidence>
<comment type="caution">
    <text evidence="12">The sequence shown here is derived from an EMBL/GenBank/DDBJ whole genome shotgun (WGS) entry which is preliminary data.</text>
</comment>
<evidence type="ECO:0000256" key="4">
    <source>
        <dbReference type="ARBA" id="ARBA00022605"/>
    </source>
</evidence>
<evidence type="ECO:0000313" key="13">
    <source>
        <dbReference type="Proteomes" id="UP000241769"/>
    </source>
</evidence>
<dbReference type="Proteomes" id="UP000241769">
    <property type="component" value="Unassembled WGS sequence"/>
</dbReference>
<dbReference type="InterPro" id="IPR027496">
    <property type="entry name" value="ARD_euk"/>
</dbReference>
<feature type="binding site" evidence="11">
    <location>
        <position position="120"/>
    </location>
    <ligand>
        <name>Ni(2+)</name>
        <dbReference type="ChEBI" id="CHEBI:49786"/>
        <note>for nickel-dependent acireductone dioxygenase activity</note>
    </ligand>
</feature>
<dbReference type="GO" id="GO:0010308">
    <property type="term" value="F:acireductone dioxygenase (Ni2+-requiring) activity"/>
    <property type="evidence" value="ECO:0007669"/>
    <property type="project" value="UniProtKB-UniRule"/>
</dbReference>
<evidence type="ECO:0000256" key="11">
    <source>
        <dbReference type="HAMAP-Rule" id="MF_03154"/>
    </source>
</evidence>
<dbReference type="GO" id="GO:0010309">
    <property type="term" value="F:acireductone dioxygenase [iron(II)-requiring] activity"/>
    <property type="evidence" value="ECO:0007669"/>
    <property type="project" value="UniProtKB-UniRule"/>
</dbReference>
<organism evidence="12 13">
    <name type="scientific">Planoprotostelium fungivorum</name>
    <dbReference type="NCBI Taxonomy" id="1890364"/>
    <lineage>
        <taxon>Eukaryota</taxon>
        <taxon>Amoebozoa</taxon>
        <taxon>Evosea</taxon>
        <taxon>Variosea</taxon>
        <taxon>Cavosteliida</taxon>
        <taxon>Cavosteliaceae</taxon>
        <taxon>Planoprotostelium</taxon>
    </lineage>
</organism>
<dbReference type="InParanoid" id="A0A2P6MSI8"/>
<feature type="binding site" evidence="11">
    <location>
        <position position="120"/>
    </location>
    <ligand>
        <name>Fe(2+)</name>
        <dbReference type="ChEBI" id="CHEBI:29033"/>
        <note>for iron-dependent acireductone dioxygenase activity</note>
    </ligand>
</feature>
<dbReference type="CDD" id="cd02232">
    <property type="entry name" value="cupin_ARD"/>
    <property type="match status" value="1"/>
</dbReference>
<keyword evidence="2 11" id="KW-0963">Cytoplasm</keyword>
<dbReference type="InterPro" id="IPR011051">
    <property type="entry name" value="RmlC_Cupin_sf"/>
</dbReference>
<sequence>MKAQFMKSGENVSKEQLEKLGVDSWILDADRWEEEGKLDQICKQRGYNYKDEVDSRKMPDLRSKLDNFLVEHIHDDEEIRFILEGGGYFDVRDAKSNSDDWIRITVEKGDMIVLPPGIYHRFLPDDNMFFHVMRLFQGEPVWTPHNRSELTDQRKARLEYVKKYVEAN</sequence>
<comment type="catalytic activity">
    <reaction evidence="11">
        <text>1,2-dihydroxy-5-(methylsulfanyl)pent-1-en-3-one + O2 = 3-(methylsulfanyl)propanoate + CO + formate + 2 H(+)</text>
        <dbReference type="Rhea" id="RHEA:14161"/>
        <dbReference type="ChEBI" id="CHEBI:15378"/>
        <dbReference type="ChEBI" id="CHEBI:15379"/>
        <dbReference type="ChEBI" id="CHEBI:15740"/>
        <dbReference type="ChEBI" id="CHEBI:17245"/>
        <dbReference type="ChEBI" id="CHEBI:49016"/>
        <dbReference type="ChEBI" id="CHEBI:49252"/>
        <dbReference type="EC" id="1.13.11.53"/>
    </reaction>
</comment>
<dbReference type="EC" id="1.13.11.53" evidence="11"/>
<comment type="cofactor">
    <cofactor evidence="11">
        <name>Fe(2+)</name>
        <dbReference type="ChEBI" id="CHEBI:29033"/>
    </cofactor>
    <cofactor evidence="11">
        <name>Ni(2+)</name>
        <dbReference type="ChEBI" id="CHEBI:49786"/>
    </cofactor>
    <text evidence="11">Binds either 1 Fe or Ni cation per monomer. Iron-binding promotes an acireductone dioxygenase reaction producing 2-keto-4-methylthiobutyrate, while nickel-binding promotes an acireductone dioxygenase reaction producing 3-(methylsulfanyl)propanoate.</text>
</comment>
<dbReference type="GO" id="GO:0005634">
    <property type="term" value="C:nucleus"/>
    <property type="evidence" value="ECO:0007669"/>
    <property type="project" value="UniProtKB-SubCell"/>
</dbReference>
<feature type="binding site" evidence="11">
    <location>
        <position position="72"/>
    </location>
    <ligand>
        <name>Ni(2+)</name>
        <dbReference type="ChEBI" id="CHEBI:49786"/>
        <note>for nickel-dependent acireductone dioxygenase activity</note>
    </ligand>
</feature>
<dbReference type="PANTHER" id="PTHR23418">
    <property type="entry name" value="ACIREDUCTONE DIOXYGENASE"/>
    <property type="match status" value="1"/>
</dbReference>
<feature type="binding site" evidence="11">
    <location>
        <position position="78"/>
    </location>
    <ligand>
        <name>Ni(2+)</name>
        <dbReference type="ChEBI" id="CHEBI:49786"/>
        <note>for nickel-dependent acireductone dioxygenase activity</note>
    </ligand>
</feature>
<evidence type="ECO:0000313" key="12">
    <source>
        <dbReference type="EMBL" id="PRP74665.1"/>
    </source>
</evidence>
<evidence type="ECO:0000256" key="9">
    <source>
        <dbReference type="ARBA" id="ARBA00023167"/>
    </source>
</evidence>
<evidence type="ECO:0000256" key="5">
    <source>
        <dbReference type="ARBA" id="ARBA00022723"/>
    </source>
</evidence>
<evidence type="ECO:0000256" key="6">
    <source>
        <dbReference type="ARBA" id="ARBA00022964"/>
    </source>
</evidence>
<dbReference type="GO" id="GO:0019509">
    <property type="term" value="P:L-methionine salvage from methylthioadenosine"/>
    <property type="evidence" value="ECO:0007669"/>
    <property type="project" value="UniProtKB-UniRule"/>
</dbReference>
<dbReference type="SUPFAM" id="SSF51182">
    <property type="entry name" value="RmlC-like cupins"/>
    <property type="match status" value="1"/>
</dbReference>
<dbReference type="GO" id="GO:0005737">
    <property type="term" value="C:cytoplasm"/>
    <property type="evidence" value="ECO:0007669"/>
    <property type="project" value="UniProtKB-SubCell"/>
</dbReference>
<dbReference type="InterPro" id="IPR014710">
    <property type="entry name" value="RmlC-like_jellyroll"/>
</dbReference>
<evidence type="ECO:0000256" key="8">
    <source>
        <dbReference type="ARBA" id="ARBA00023004"/>
    </source>
</evidence>
<dbReference type="Gene3D" id="2.60.120.10">
    <property type="entry name" value="Jelly Rolls"/>
    <property type="match status" value="1"/>
</dbReference>